<dbReference type="RefSeq" id="XP_004180806.1">
    <property type="nucleotide sequence ID" value="XM_004180758.1"/>
</dbReference>
<keyword evidence="3" id="KW-0963">Cytoplasm</keyword>
<feature type="compositionally biased region" description="Low complexity" evidence="11">
    <location>
        <begin position="1076"/>
        <end position="1085"/>
    </location>
</feature>
<dbReference type="HOGENOM" id="CLU_004883_0_0_1"/>
<dbReference type="CDD" id="cd00155">
    <property type="entry name" value="RasGEF"/>
    <property type="match status" value="1"/>
</dbReference>
<feature type="region of interest" description="Disordered" evidence="11">
    <location>
        <begin position="987"/>
        <end position="1013"/>
    </location>
</feature>
<dbReference type="eggNOG" id="KOG3417">
    <property type="taxonomic scope" value="Eukaryota"/>
</dbReference>
<evidence type="ECO:0000256" key="7">
    <source>
        <dbReference type="ARBA" id="ARBA00023306"/>
    </source>
</evidence>
<feature type="region of interest" description="Disordered" evidence="11">
    <location>
        <begin position="1153"/>
        <end position="1178"/>
    </location>
</feature>
<dbReference type="InterPro" id="IPR008937">
    <property type="entry name" value="Ras-like_GEF"/>
</dbReference>
<dbReference type="GO" id="GO:0005085">
    <property type="term" value="F:guanyl-nucleotide exchange factor activity"/>
    <property type="evidence" value="ECO:0007669"/>
    <property type="project" value="UniProtKB-KW"/>
</dbReference>
<feature type="region of interest" description="Disordered" evidence="11">
    <location>
        <begin position="825"/>
        <end position="851"/>
    </location>
</feature>
<feature type="region of interest" description="Disordered" evidence="11">
    <location>
        <begin position="439"/>
        <end position="472"/>
    </location>
</feature>
<dbReference type="Gene3D" id="1.10.840.10">
    <property type="entry name" value="Ras guanine-nucleotide exchange factors catalytic domain"/>
    <property type="match status" value="1"/>
</dbReference>
<reference evidence="14 15" key="1">
    <citation type="journal article" date="2011" name="Proc. Natl. Acad. Sci. U.S.A.">
        <title>Evolutionary erosion of yeast sex chromosomes by mating-type switching accidents.</title>
        <authorList>
            <person name="Gordon J.L."/>
            <person name="Armisen D."/>
            <person name="Proux-Wera E."/>
            <person name="Oheigeartaigh S.S."/>
            <person name="Byrne K.P."/>
            <person name="Wolfe K.H."/>
        </authorList>
    </citation>
    <scope>NUCLEOTIDE SEQUENCE [LARGE SCALE GENOMIC DNA]</scope>
    <source>
        <strain evidence="15">ATCC 34711 / CBS 6284 / DSM 70876 / NBRC 10599 / NRRL Y-10934 / UCD 77-7</strain>
    </source>
</reference>
<feature type="compositionally biased region" description="Polar residues" evidence="11">
    <location>
        <begin position="353"/>
        <end position="364"/>
    </location>
</feature>
<feature type="domain" description="N-terminal Ras-GEF" evidence="13">
    <location>
        <begin position="38"/>
        <end position="171"/>
    </location>
</feature>
<protein>
    <recommendedName>
        <fullName evidence="9">Guanine nucleotide exchange factor LTE1</fullName>
    </recommendedName>
</protein>
<dbReference type="SMART" id="SM00229">
    <property type="entry name" value="RasGEFN"/>
    <property type="match status" value="1"/>
</dbReference>
<feature type="region of interest" description="Disordered" evidence="11">
    <location>
        <begin position="287"/>
        <end position="312"/>
    </location>
</feature>
<dbReference type="Pfam" id="PF00617">
    <property type="entry name" value="RasGEF"/>
    <property type="match status" value="1"/>
</dbReference>
<evidence type="ECO:0000256" key="6">
    <source>
        <dbReference type="ARBA" id="ARBA00022776"/>
    </source>
</evidence>
<dbReference type="Proteomes" id="UP000002866">
    <property type="component" value="Chromosome 5"/>
</dbReference>
<dbReference type="GO" id="GO:1902480">
    <property type="term" value="P:protein localization to mitotic spindle"/>
    <property type="evidence" value="ECO:0007669"/>
    <property type="project" value="EnsemblFungi"/>
</dbReference>
<dbReference type="GO" id="GO:0016192">
    <property type="term" value="P:vesicle-mediated transport"/>
    <property type="evidence" value="ECO:0007669"/>
    <property type="project" value="EnsemblFungi"/>
</dbReference>
<feature type="compositionally biased region" description="Basic and acidic residues" evidence="11">
    <location>
        <begin position="875"/>
        <end position="895"/>
    </location>
</feature>
<dbReference type="GO" id="GO:0005737">
    <property type="term" value="C:cytoplasm"/>
    <property type="evidence" value="ECO:0007669"/>
    <property type="project" value="UniProtKB-SubCell"/>
</dbReference>
<proteinExistence type="inferred from homology"/>
<dbReference type="PANTHER" id="PTHR23113">
    <property type="entry name" value="GUANINE NUCLEOTIDE EXCHANGE FACTOR"/>
    <property type="match status" value="1"/>
</dbReference>
<feature type="region of interest" description="Disordered" evidence="11">
    <location>
        <begin position="1362"/>
        <end position="1394"/>
    </location>
</feature>
<keyword evidence="4" id="KW-0132">Cell division</keyword>
<accession>I2H4I5</accession>
<dbReference type="Gene3D" id="1.20.870.10">
    <property type="entry name" value="Son of sevenless (SoS) protein Chain: S domain 1"/>
    <property type="match status" value="1"/>
</dbReference>
<dbReference type="PROSITE" id="PS50009">
    <property type="entry name" value="RASGEF_CAT"/>
    <property type="match status" value="1"/>
</dbReference>
<dbReference type="CDD" id="cd06224">
    <property type="entry name" value="REM"/>
    <property type="match status" value="1"/>
</dbReference>
<dbReference type="OrthoDB" id="10254377at2759"/>
<dbReference type="GO" id="GO:0031536">
    <property type="term" value="P:positive regulation of exit from mitosis"/>
    <property type="evidence" value="ECO:0007669"/>
    <property type="project" value="EnsemblFungi"/>
</dbReference>
<dbReference type="GeneID" id="14496360"/>
<organism evidence="14 15">
    <name type="scientific">Henningerozyma blattae (strain ATCC 34711 / CBS 6284 / DSM 70876 / NBRC 10599 / NRRL Y-10934 / UCD 77-7)</name>
    <name type="common">Yeast</name>
    <name type="synonym">Tetrapisispora blattae</name>
    <dbReference type="NCBI Taxonomy" id="1071380"/>
    <lineage>
        <taxon>Eukaryota</taxon>
        <taxon>Fungi</taxon>
        <taxon>Dikarya</taxon>
        <taxon>Ascomycota</taxon>
        <taxon>Saccharomycotina</taxon>
        <taxon>Saccharomycetes</taxon>
        <taxon>Saccharomycetales</taxon>
        <taxon>Saccharomycetaceae</taxon>
        <taxon>Henningerozyma</taxon>
    </lineage>
</organism>
<dbReference type="KEGG" id="tbl:TBLA_0E02340"/>
<feature type="compositionally biased region" description="Low complexity" evidence="11">
    <location>
        <begin position="1158"/>
        <end position="1173"/>
    </location>
</feature>
<keyword evidence="15" id="KW-1185">Reference proteome</keyword>
<feature type="compositionally biased region" description="Polar residues" evidence="11">
    <location>
        <begin position="1362"/>
        <end position="1384"/>
    </location>
</feature>
<dbReference type="InterPro" id="IPR019804">
    <property type="entry name" value="Ras_G-nucl-exch_fac_CS"/>
</dbReference>
<evidence type="ECO:0000256" key="8">
    <source>
        <dbReference type="ARBA" id="ARBA00061443"/>
    </source>
</evidence>
<dbReference type="PROSITE" id="PS50212">
    <property type="entry name" value="RASGEF_NTER"/>
    <property type="match status" value="1"/>
</dbReference>
<dbReference type="GO" id="GO:0031578">
    <property type="term" value="P:mitotic spindle orientation checkpoint signaling"/>
    <property type="evidence" value="ECO:0007669"/>
    <property type="project" value="EnsemblFungi"/>
</dbReference>
<evidence type="ECO:0000256" key="1">
    <source>
        <dbReference type="ARBA" id="ARBA00004378"/>
    </source>
</evidence>
<feature type="region of interest" description="Disordered" evidence="11">
    <location>
        <begin position="331"/>
        <end position="364"/>
    </location>
</feature>
<dbReference type="PROSITE" id="PS00720">
    <property type="entry name" value="RASGEF"/>
    <property type="match status" value="1"/>
</dbReference>
<feature type="compositionally biased region" description="Low complexity" evidence="11">
    <location>
        <begin position="900"/>
        <end position="911"/>
    </location>
</feature>
<dbReference type="GO" id="GO:0005933">
    <property type="term" value="C:cellular bud"/>
    <property type="evidence" value="ECO:0007669"/>
    <property type="project" value="UniProtKB-SubCell"/>
</dbReference>
<dbReference type="GO" id="GO:0007265">
    <property type="term" value="P:Ras protein signal transduction"/>
    <property type="evidence" value="ECO:0007669"/>
    <property type="project" value="TreeGrafter"/>
</dbReference>
<sequence length="1672" mass="189896">MEVFSLQQYYPEPNEEVITYKEQKLQLNKDDGDAILTKKRTVIKTDLVALIVYLTSPIDTVEYSILSDFFLIYRHFLTPSELFNLLVLRFNWAIEQTLSDDSDGSTISKLGQISIVRTFTLLRHWILNYFVEDFLSNIELRLKFINFLNGETPMSYTNNLKIIKNCIINLKKAWIKKSNLIWENTNFDEPDIRCPPDEWLFFRLKDVINLEQSKKRNSRLSFYALQSSSNPDFRNQNVLSVFGNSSKKASTTITPMTTKSIMNEIRKKKLKTASMMLYPQDTLAKYDRASKGSSSSNSSNSTTIQNEDEDMVGNDTIIKTDLAKLNDNTKQINYSNDSTSDNNNTDANEIKNDNNLSTPTNTDFNEINPTNNCDRNKASHDDSHHLNRKVSQVSKLTHMSTIIKDADYPFSPELEQILPPTPAKKLEFILQSTFIPEIDSPPMDFQQSKTPKRNNTISSKKSAKSRHSLSSFTHNKSPLGLLAKWKKNHDPNAILSDVTSANSIDTPVKNNKESLSNGIENNNNSNNNNAQVKPIKPELDKFVNYVISITSLNNQNNDKEELQNLIDSKFDILSARTIDEVEFLISTENDLLAKIEPEQINITSTPYMNSKLHSSSLTKINTDFSAMDNLNLYQTANTIAQSVVSLTNTLTKQEHSKQNHNTQQLIDTSPLNAAYERRKVKSSLPIFKSVETRHSISGRISHLSNSSPLKNKDKFSNTPHLSPLKNGEIIHSSPQQLVFTSGISEKSIDLSDINFNFTNDQQINDPTLNLAPENQSPIKKVMMSPNLHIDATLPNLQSSPGASFASSLSIDLEDPDEVVNVPDNNSIGSENKHNLDPELISTPPPPPLQSEVFSEANEANANQFLKRKKGRNNLREFSFEPDLSEKITDNGKNDNDDNSDSSLQLSKSSNSDYDTFDLDENISNVFGSKLITHTAIRPSSGRISVVRRQSTLNRVASKKEDIAFPLKPNMSSPFKANSSSPLKLEMSTPIKDYPKSPCKDDLPSPYKKESTSHAKDNAILPDEVNELDLNETAELGHTPTDSGDFVGEFDDIIYEEQIEQYAKKLELVKIEDRQKSSISLTQSSSTDEFLSAANSPSKFNDVDRNSLDFTPIKFKLTNVPSIKSIKSEQSNDTFDTISSPNTRHKLDLRKQFSQHWLKQQQQKQQQQQQQQQHQQDEENSLKITYSNSTQSTESSNRDSVRVNKYMYSPSVETADGLSPEKNVNVLRNKFLQEDEEVKSLTSSTRELPLGSPIKPVAQKMNTRDKLSHDINQNIQDFANIPDDTITDDPLNVAMMKLEGIYKKTSDNSKGSNDSILSVLEHEMEMIELNRNPSDNINGTRPNKRKSLLLERRRKTIMNIPYTPSLSKTTTSNIQRGNTNMHVNNGNGGTDDINKGISPKKLQQIISSYKIRDPRLDVANTSEHIPFILMYDSLSIAQQLTLIEKELLMEIDWRDLLDLKLNHQNNKATSWLQLLSFNEEMTGIDFAISRFNLTVDWVVSEIVLTQDIKIKRNTIQRFIHVAEHCKNLQNFNTMIQIILALSSSVVQKMRDAWRLIEPGDLLTWETLKQIPSLDNNYSSIRTLLDRIDPIKGCVPFIVVYLSDLSLNSEKHNWIIDHEVLNYNKFETSVQIVKNFIQHVQWGKFYDFKVNHDLLSKCVYISILTRDEINQLSS</sequence>
<evidence type="ECO:0000313" key="15">
    <source>
        <dbReference type="Proteomes" id="UP000002866"/>
    </source>
</evidence>
<evidence type="ECO:0000259" key="12">
    <source>
        <dbReference type="PROSITE" id="PS50009"/>
    </source>
</evidence>
<dbReference type="InterPro" id="IPR036964">
    <property type="entry name" value="RASGEF_cat_dom_sf"/>
</dbReference>
<dbReference type="SUPFAM" id="SSF48366">
    <property type="entry name" value="Ras GEF"/>
    <property type="match status" value="1"/>
</dbReference>
<dbReference type="InterPro" id="IPR023578">
    <property type="entry name" value="Ras_GEF_dom_sf"/>
</dbReference>
<dbReference type="InParanoid" id="I2H4I5"/>
<feature type="domain" description="Ras-GEF" evidence="12">
    <location>
        <begin position="1431"/>
        <end position="1671"/>
    </location>
</feature>
<dbReference type="Pfam" id="PF00618">
    <property type="entry name" value="RasGEF_N"/>
    <property type="match status" value="1"/>
</dbReference>
<comment type="subcellular location">
    <subcellularLocation>
        <location evidence="1">Bud</location>
    </subcellularLocation>
    <subcellularLocation>
        <location evidence="2">Cytoplasm</location>
    </subcellularLocation>
</comment>
<evidence type="ECO:0000259" key="13">
    <source>
        <dbReference type="PROSITE" id="PS50212"/>
    </source>
</evidence>
<feature type="compositionally biased region" description="Polar residues" evidence="11">
    <location>
        <begin position="1086"/>
        <end position="1098"/>
    </location>
</feature>
<feature type="region of interest" description="Disordered" evidence="11">
    <location>
        <begin position="875"/>
        <end position="911"/>
    </location>
</feature>
<dbReference type="PANTHER" id="PTHR23113:SF363">
    <property type="entry name" value="PROTEIN SON OF SEVENLESS"/>
    <property type="match status" value="1"/>
</dbReference>
<dbReference type="InterPro" id="IPR001895">
    <property type="entry name" value="RASGEF_cat_dom"/>
</dbReference>
<evidence type="ECO:0000256" key="9">
    <source>
        <dbReference type="ARBA" id="ARBA00070837"/>
    </source>
</evidence>
<keyword evidence="7" id="KW-0131">Cell cycle</keyword>
<evidence type="ECO:0000256" key="2">
    <source>
        <dbReference type="ARBA" id="ARBA00004496"/>
    </source>
</evidence>
<dbReference type="GO" id="GO:0051301">
    <property type="term" value="P:cell division"/>
    <property type="evidence" value="ECO:0007669"/>
    <property type="project" value="UniProtKB-KW"/>
</dbReference>
<feature type="compositionally biased region" description="Low complexity" evidence="11">
    <location>
        <begin position="335"/>
        <end position="346"/>
    </location>
</feature>
<feature type="compositionally biased region" description="Polar residues" evidence="11">
    <location>
        <begin position="445"/>
        <end position="460"/>
    </location>
</feature>
<evidence type="ECO:0000313" key="14">
    <source>
        <dbReference type="EMBL" id="CCH61287.1"/>
    </source>
</evidence>
<dbReference type="EMBL" id="HE806320">
    <property type="protein sequence ID" value="CCH61287.1"/>
    <property type="molecule type" value="Genomic_DNA"/>
</dbReference>
<dbReference type="InterPro" id="IPR000651">
    <property type="entry name" value="Ras-like_Gua-exchang_fac_N"/>
</dbReference>
<keyword evidence="6" id="KW-0498">Mitosis</keyword>
<evidence type="ECO:0000256" key="4">
    <source>
        <dbReference type="ARBA" id="ARBA00022618"/>
    </source>
</evidence>
<keyword evidence="5 10" id="KW-0344">Guanine-nucleotide releasing factor</keyword>
<feature type="compositionally biased region" description="Basic and acidic residues" evidence="11">
    <location>
        <begin position="992"/>
        <end position="1013"/>
    </location>
</feature>
<dbReference type="GO" id="GO:0005886">
    <property type="term" value="C:plasma membrane"/>
    <property type="evidence" value="ECO:0007669"/>
    <property type="project" value="TreeGrafter"/>
</dbReference>
<evidence type="ECO:0000256" key="5">
    <source>
        <dbReference type="ARBA" id="ARBA00022658"/>
    </source>
</evidence>
<dbReference type="FunCoup" id="I2H4I5">
    <property type="interactions" value="253"/>
</dbReference>
<feature type="region of interest" description="Disordered" evidence="11">
    <location>
        <begin position="1076"/>
        <end position="1104"/>
    </location>
</feature>
<dbReference type="OMA" id="PFILMYD"/>
<name>I2H4I5_HENB6</name>
<dbReference type="FunFam" id="1.10.840.10:FF:000019">
    <property type="entry name" value="Guanine nucleotide exchange factor LTE1"/>
    <property type="match status" value="1"/>
</dbReference>
<dbReference type="SMART" id="SM00147">
    <property type="entry name" value="RasGEF"/>
    <property type="match status" value="1"/>
</dbReference>
<gene>
    <name evidence="14" type="primary">TBLA0E02340</name>
    <name evidence="14" type="ORF">TBLA_0E02340</name>
</gene>
<dbReference type="STRING" id="1071380.I2H4I5"/>
<evidence type="ECO:0000256" key="11">
    <source>
        <dbReference type="SAM" id="MobiDB-lite"/>
    </source>
</evidence>
<evidence type="ECO:0000256" key="3">
    <source>
        <dbReference type="ARBA" id="ARBA00022490"/>
    </source>
</evidence>
<evidence type="ECO:0000256" key="10">
    <source>
        <dbReference type="PROSITE-ProRule" id="PRU00168"/>
    </source>
</evidence>
<comment type="similarity">
    <text evidence="8">Belongs to the LTE1 family.</text>
</comment>